<dbReference type="RefSeq" id="WP_208288505.1">
    <property type="nucleotide sequence ID" value="NZ_CP074404.1"/>
</dbReference>
<keyword evidence="7" id="KW-0067">ATP-binding</keyword>
<dbReference type="Pfam" id="PF07730">
    <property type="entry name" value="HisKA_3"/>
    <property type="match status" value="1"/>
</dbReference>
<evidence type="ECO:0000256" key="9">
    <source>
        <dbReference type="SAM" id="Phobius"/>
    </source>
</evidence>
<dbReference type="InterPro" id="IPR003594">
    <property type="entry name" value="HATPase_dom"/>
</dbReference>
<feature type="domain" description="Histidine kinase/HSP90-like ATPase" evidence="10">
    <location>
        <begin position="301"/>
        <end position="382"/>
    </location>
</feature>
<dbReference type="Proteomes" id="UP000678317">
    <property type="component" value="Unassembled WGS sequence"/>
</dbReference>
<protein>
    <recommendedName>
        <fullName evidence="2">histidine kinase</fullName>
        <ecNumber evidence="2">2.7.13.3</ecNumber>
    </recommendedName>
</protein>
<dbReference type="InterPro" id="IPR050482">
    <property type="entry name" value="Sensor_HK_TwoCompSys"/>
</dbReference>
<evidence type="ECO:0000313" key="13">
    <source>
        <dbReference type="Proteomes" id="UP000678317"/>
    </source>
</evidence>
<dbReference type="InterPro" id="IPR011712">
    <property type="entry name" value="Sig_transdc_His_kin_sub3_dim/P"/>
</dbReference>
<evidence type="ECO:0000256" key="1">
    <source>
        <dbReference type="ARBA" id="ARBA00000085"/>
    </source>
</evidence>
<feature type="transmembrane region" description="Helical" evidence="9">
    <location>
        <begin position="20"/>
        <end position="39"/>
    </location>
</feature>
<dbReference type="PANTHER" id="PTHR24421:SF10">
    <property type="entry name" value="NITRATE_NITRITE SENSOR PROTEIN NARQ"/>
    <property type="match status" value="1"/>
</dbReference>
<feature type="transmembrane region" description="Helical" evidence="9">
    <location>
        <begin position="51"/>
        <end position="68"/>
    </location>
</feature>
<feature type="transmembrane region" description="Helical" evidence="9">
    <location>
        <begin position="88"/>
        <end position="109"/>
    </location>
</feature>
<dbReference type="PANTHER" id="PTHR24421">
    <property type="entry name" value="NITRATE/NITRITE SENSOR PROTEIN NARX-RELATED"/>
    <property type="match status" value="1"/>
</dbReference>
<evidence type="ECO:0000256" key="4">
    <source>
        <dbReference type="ARBA" id="ARBA00022679"/>
    </source>
</evidence>
<dbReference type="SUPFAM" id="SSF55874">
    <property type="entry name" value="ATPase domain of HSP90 chaperone/DNA topoisomerase II/histidine kinase"/>
    <property type="match status" value="1"/>
</dbReference>
<keyword evidence="9" id="KW-1133">Transmembrane helix</keyword>
<evidence type="ECO:0000256" key="3">
    <source>
        <dbReference type="ARBA" id="ARBA00022553"/>
    </source>
</evidence>
<evidence type="ECO:0000259" key="11">
    <source>
        <dbReference type="Pfam" id="PF07730"/>
    </source>
</evidence>
<feature type="transmembrane region" description="Helical" evidence="9">
    <location>
        <begin position="141"/>
        <end position="158"/>
    </location>
</feature>
<comment type="catalytic activity">
    <reaction evidence="1">
        <text>ATP + protein L-histidine = ADP + protein N-phospho-L-histidine.</text>
        <dbReference type="EC" id="2.7.13.3"/>
    </reaction>
</comment>
<dbReference type="Pfam" id="PF02518">
    <property type="entry name" value="HATPase_c"/>
    <property type="match status" value="1"/>
</dbReference>
<keyword evidence="13" id="KW-1185">Reference proteome</keyword>
<dbReference type="Gene3D" id="1.20.5.1930">
    <property type="match status" value="1"/>
</dbReference>
<evidence type="ECO:0000256" key="8">
    <source>
        <dbReference type="ARBA" id="ARBA00023012"/>
    </source>
</evidence>
<keyword evidence="8" id="KW-0902">Two-component regulatory system</keyword>
<accession>A0ABS3SD65</accession>
<keyword evidence="9" id="KW-0812">Transmembrane</keyword>
<sequence>MTSVPDPWTGPPWGSGRQTWIVVPAALLGLVTIVACAGISTRQPFGRPFDALAVALLLLAPASLVLVVRRGVLGVLGACLGLVGPVTYVALGYVPGPAFVPLGFTVVALGVTRQRVLSLAGGTAGALAAVVLTTGAGARPVAWATVTVAGLAVAMLLGEGARGRAERMRALRAARASREESAVAAERLRIARELHDVLAHSLSGITVQAGVGLHLMDREPEAARRALTEIREASKDALDEVREVLGVLRADGEAPREPAGGAGPRGLADLLVRARADGLRVDDSGVLDAAQGLPDPVAGVVHRTLQEALTNVRRHAPGAGVQARLVVGDRIVLEVVDDGPGGGPVSEGFGLRGMRERAEAVGGTLVAGPGPTGFRVRLELPRGER</sequence>
<evidence type="ECO:0000256" key="6">
    <source>
        <dbReference type="ARBA" id="ARBA00022777"/>
    </source>
</evidence>
<keyword evidence="6 12" id="KW-0418">Kinase</keyword>
<dbReference type="Gene3D" id="3.30.565.10">
    <property type="entry name" value="Histidine kinase-like ATPase, C-terminal domain"/>
    <property type="match status" value="1"/>
</dbReference>
<dbReference type="GO" id="GO:0016301">
    <property type="term" value="F:kinase activity"/>
    <property type="evidence" value="ECO:0007669"/>
    <property type="project" value="UniProtKB-KW"/>
</dbReference>
<organism evidence="12 13">
    <name type="scientific">Cellulomonas fengjieae</name>
    <dbReference type="NCBI Taxonomy" id="2819978"/>
    <lineage>
        <taxon>Bacteria</taxon>
        <taxon>Bacillati</taxon>
        <taxon>Actinomycetota</taxon>
        <taxon>Actinomycetes</taxon>
        <taxon>Micrococcales</taxon>
        <taxon>Cellulomonadaceae</taxon>
        <taxon>Cellulomonas</taxon>
    </lineage>
</organism>
<keyword evidence="3" id="KW-0597">Phosphoprotein</keyword>
<comment type="caution">
    <text evidence="12">The sequence shown here is derived from an EMBL/GenBank/DDBJ whole genome shotgun (WGS) entry which is preliminary data.</text>
</comment>
<evidence type="ECO:0000313" key="12">
    <source>
        <dbReference type="EMBL" id="MBO3083685.1"/>
    </source>
</evidence>
<keyword evidence="4" id="KW-0808">Transferase</keyword>
<evidence type="ECO:0000259" key="10">
    <source>
        <dbReference type="Pfam" id="PF02518"/>
    </source>
</evidence>
<proteinExistence type="predicted"/>
<dbReference type="EMBL" id="JAGFBM010000001">
    <property type="protein sequence ID" value="MBO3083685.1"/>
    <property type="molecule type" value="Genomic_DNA"/>
</dbReference>
<reference evidence="12 13" key="1">
    <citation type="submission" date="2021-03" db="EMBL/GenBank/DDBJ databases">
        <title>novel species in genus Cellulomonas.</title>
        <authorList>
            <person name="Zhang G."/>
        </authorList>
    </citation>
    <scope>NUCLEOTIDE SEQUENCE [LARGE SCALE GENOMIC DNA]</scope>
    <source>
        <strain evidence="13">zg-ZUI188</strain>
    </source>
</reference>
<dbReference type="CDD" id="cd16917">
    <property type="entry name" value="HATPase_UhpB-NarQ-NarX-like"/>
    <property type="match status" value="1"/>
</dbReference>
<dbReference type="InterPro" id="IPR036890">
    <property type="entry name" value="HATPase_C_sf"/>
</dbReference>
<name>A0ABS3SD65_9CELL</name>
<feature type="transmembrane region" description="Helical" evidence="9">
    <location>
        <begin position="116"/>
        <end position="135"/>
    </location>
</feature>
<gene>
    <name evidence="12" type="ORF">J4035_03455</name>
</gene>
<evidence type="ECO:0000256" key="5">
    <source>
        <dbReference type="ARBA" id="ARBA00022741"/>
    </source>
</evidence>
<dbReference type="EC" id="2.7.13.3" evidence="2"/>
<evidence type="ECO:0000256" key="7">
    <source>
        <dbReference type="ARBA" id="ARBA00022840"/>
    </source>
</evidence>
<keyword evidence="9" id="KW-0472">Membrane</keyword>
<keyword evidence="5" id="KW-0547">Nucleotide-binding</keyword>
<evidence type="ECO:0000256" key="2">
    <source>
        <dbReference type="ARBA" id="ARBA00012438"/>
    </source>
</evidence>
<feature type="domain" description="Signal transduction histidine kinase subgroup 3 dimerisation and phosphoacceptor" evidence="11">
    <location>
        <begin position="186"/>
        <end position="251"/>
    </location>
</feature>